<comment type="caution">
    <text evidence="3">The sequence shown here is derived from an EMBL/GenBank/DDBJ whole genome shotgun (WGS) entry which is preliminary data.</text>
</comment>
<dbReference type="EMBL" id="BAABAB010000006">
    <property type="protein sequence ID" value="GAA3609114.1"/>
    <property type="molecule type" value="Genomic_DNA"/>
</dbReference>
<dbReference type="Proteomes" id="UP001501490">
    <property type="component" value="Unassembled WGS sequence"/>
</dbReference>
<name>A0ABP6ZGL9_9ACTN</name>
<gene>
    <name evidence="3" type="ORF">GCM10022236_08470</name>
</gene>
<protein>
    <recommendedName>
        <fullName evidence="5">DUF4232 domain-containing protein</fullName>
    </recommendedName>
</protein>
<reference evidence="4" key="1">
    <citation type="journal article" date="2019" name="Int. J. Syst. Evol. Microbiol.">
        <title>The Global Catalogue of Microorganisms (GCM) 10K type strain sequencing project: providing services to taxonomists for standard genome sequencing and annotation.</title>
        <authorList>
            <consortium name="The Broad Institute Genomics Platform"/>
            <consortium name="The Broad Institute Genome Sequencing Center for Infectious Disease"/>
            <person name="Wu L."/>
            <person name="Ma J."/>
        </authorList>
    </citation>
    <scope>NUCLEOTIDE SEQUENCE [LARGE SCALE GENOMIC DNA]</scope>
    <source>
        <strain evidence="4">JCM 16929</strain>
    </source>
</reference>
<sequence>MSGVLHPVGPEPPQVYWVRRVLVLAAAAIALVLVIAIVVNLNSAANATGPEAVPAPAADVSSTPPPTSTAPAIVATPSGEPSGARSSSVAASPAPALSSAQIASPGGASGSAKPSSSGTSSSGSSSGTKDAAKPPAKGSPAEVAACNPAQLRPTLTGPQNVKVKAKANLDLSLINGGATTCQLRLTPANFVLTIYSGKDRIWSTADCADLVRPTTVKIAREDAYEWRIVWDGRRSKKSCQTRPEIPRAGTYVATAQFTGADPVKFRMFLHT</sequence>
<feature type="compositionally biased region" description="Low complexity" evidence="1">
    <location>
        <begin position="52"/>
        <end position="62"/>
    </location>
</feature>
<keyword evidence="4" id="KW-1185">Reference proteome</keyword>
<evidence type="ECO:0000313" key="3">
    <source>
        <dbReference type="EMBL" id="GAA3609114.1"/>
    </source>
</evidence>
<organism evidence="3 4">
    <name type="scientific">Microlunatus ginsengisoli</name>
    <dbReference type="NCBI Taxonomy" id="363863"/>
    <lineage>
        <taxon>Bacteria</taxon>
        <taxon>Bacillati</taxon>
        <taxon>Actinomycetota</taxon>
        <taxon>Actinomycetes</taxon>
        <taxon>Propionibacteriales</taxon>
        <taxon>Propionibacteriaceae</taxon>
        <taxon>Microlunatus</taxon>
    </lineage>
</organism>
<accession>A0ABP6ZGL9</accession>
<feature type="region of interest" description="Disordered" evidence="1">
    <location>
        <begin position="52"/>
        <end position="143"/>
    </location>
</feature>
<dbReference type="RefSeq" id="WP_344801845.1">
    <property type="nucleotide sequence ID" value="NZ_BAABAB010000006.1"/>
</dbReference>
<feature type="compositionally biased region" description="Low complexity" evidence="1">
    <location>
        <begin position="69"/>
        <end position="129"/>
    </location>
</feature>
<keyword evidence="2" id="KW-0812">Transmembrane</keyword>
<keyword evidence="2" id="KW-0472">Membrane</keyword>
<evidence type="ECO:0008006" key="5">
    <source>
        <dbReference type="Google" id="ProtNLM"/>
    </source>
</evidence>
<evidence type="ECO:0000256" key="2">
    <source>
        <dbReference type="SAM" id="Phobius"/>
    </source>
</evidence>
<evidence type="ECO:0000313" key="4">
    <source>
        <dbReference type="Proteomes" id="UP001501490"/>
    </source>
</evidence>
<feature type="transmembrane region" description="Helical" evidence="2">
    <location>
        <begin position="21"/>
        <end position="41"/>
    </location>
</feature>
<keyword evidence="2" id="KW-1133">Transmembrane helix</keyword>
<evidence type="ECO:0000256" key="1">
    <source>
        <dbReference type="SAM" id="MobiDB-lite"/>
    </source>
</evidence>
<proteinExistence type="predicted"/>